<dbReference type="Proteomes" id="UP000996601">
    <property type="component" value="Unassembled WGS sequence"/>
</dbReference>
<protein>
    <submittedName>
        <fullName evidence="2">FAD/NAD(P)-binding protein</fullName>
    </submittedName>
</protein>
<accession>A0ABT1R1M8</accession>
<dbReference type="RefSeq" id="WP_256115174.1">
    <property type="nucleotide sequence ID" value="NZ_WHSB02000001.1"/>
</dbReference>
<dbReference type="SUPFAM" id="SSF51971">
    <property type="entry name" value="Nucleotide-binding domain"/>
    <property type="match status" value="1"/>
</dbReference>
<evidence type="ECO:0000313" key="3">
    <source>
        <dbReference type="Proteomes" id="UP000996601"/>
    </source>
</evidence>
<name>A0ABT1R1M8_9HYPH</name>
<keyword evidence="3" id="KW-1185">Reference proteome</keyword>
<evidence type="ECO:0000259" key="1">
    <source>
        <dbReference type="Pfam" id="PF13454"/>
    </source>
</evidence>
<sequence length="463" mass="49720">MTLAPAQFSSPSPQAGSLVRIAIVGRGFTGLMTAIALLKAFQGPFHLALYDPYPKIDGGEAAGRSASTLLNSRVRDLSIDPAAREDFRRWLETDDVWRERAASPAGNVDHAFVPGEVFSAYVYQRFSEALRERTDVMVQVRADSVTAIGRHPGGGFSVLSSDGQTRFDTVFLATGYGLRDGADCASTQGSVGEALVIGGGVHAVNRALRLLAAGEASHVTLISASGFLPQPHTSSAVGAVTSDRPFPHTLRGAFRYLREAANRAAAEGSGWQGIMNDFRQRARALWQGLTPDERRRFKRHVKPIYDSHRNRLPPGQYERLHRAIAGGAIMVRKGKVERIATNGVLLSTAAGLQVLPADRTIDCRIRLTDLDSPLFRALIAGNLVQRDELDLGIFVDRAGRVIVEPEIFEGLFAMGPLGLGSLPDIDLVPEIVVQAYAAAEALAASLQGAQTRNGGPPDGRNEG</sequence>
<dbReference type="SUPFAM" id="SSF51905">
    <property type="entry name" value="FAD/NAD(P)-binding domain"/>
    <property type="match status" value="1"/>
</dbReference>
<dbReference type="PANTHER" id="PTHR40254">
    <property type="entry name" value="BLR0577 PROTEIN"/>
    <property type="match status" value="1"/>
</dbReference>
<dbReference type="EMBL" id="WHSB02000001">
    <property type="protein sequence ID" value="MCQ4629072.1"/>
    <property type="molecule type" value="Genomic_DNA"/>
</dbReference>
<comment type="caution">
    <text evidence="2">The sequence shown here is derived from an EMBL/GenBank/DDBJ whole genome shotgun (WGS) entry which is preliminary data.</text>
</comment>
<evidence type="ECO:0000313" key="2">
    <source>
        <dbReference type="EMBL" id="MCQ4629072.1"/>
    </source>
</evidence>
<organism evidence="2 3">
    <name type="scientific">Shinella lacus</name>
    <dbReference type="NCBI Taxonomy" id="2654216"/>
    <lineage>
        <taxon>Bacteria</taxon>
        <taxon>Pseudomonadati</taxon>
        <taxon>Pseudomonadota</taxon>
        <taxon>Alphaproteobacteria</taxon>
        <taxon>Hyphomicrobiales</taxon>
        <taxon>Rhizobiaceae</taxon>
        <taxon>Shinella</taxon>
    </lineage>
</organism>
<feature type="domain" description="FAD-dependent urate hydroxylase HpyO/Asp monooxygenase CreE-like FAD/NAD(P)-binding" evidence="1">
    <location>
        <begin position="22"/>
        <end position="176"/>
    </location>
</feature>
<dbReference type="InterPro" id="IPR052189">
    <property type="entry name" value="L-asp_N-monooxygenase_NS-form"/>
</dbReference>
<proteinExistence type="predicted"/>
<dbReference type="InterPro" id="IPR038732">
    <property type="entry name" value="HpyO/CreE_NAD-binding"/>
</dbReference>
<gene>
    <name evidence="2" type="ORF">GB927_003425</name>
</gene>
<dbReference type="PANTHER" id="PTHR40254:SF1">
    <property type="entry name" value="BLR0577 PROTEIN"/>
    <property type="match status" value="1"/>
</dbReference>
<dbReference type="InterPro" id="IPR036188">
    <property type="entry name" value="FAD/NAD-bd_sf"/>
</dbReference>
<reference evidence="2" key="1">
    <citation type="submission" date="2021-07" db="EMBL/GenBank/DDBJ databases">
        <title>Shinella sp. nov., a novel member of the genus Shinella from water.</title>
        <authorList>
            <person name="Deng Y."/>
        </authorList>
    </citation>
    <scope>NUCLEOTIDE SEQUENCE</scope>
    <source>
        <strain evidence="2">CPCC 100929</strain>
    </source>
</reference>
<dbReference type="Pfam" id="PF13454">
    <property type="entry name" value="NAD_binding_9"/>
    <property type="match status" value="1"/>
</dbReference>